<dbReference type="OrthoDB" id="5917369at2"/>
<proteinExistence type="predicted"/>
<evidence type="ECO:0000313" key="1">
    <source>
        <dbReference type="EMBL" id="RYU45381.1"/>
    </source>
</evidence>
<organism evidence="1 4">
    <name type="scientific">Aliivibrio finisterrensis</name>
    <dbReference type="NCBI Taxonomy" id="511998"/>
    <lineage>
        <taxon>Bacteria</taxon>
        <taxon>Pseudomonadati</taxon>
        <taxon>Pseudomonadota</taxon>
        <taxon>Gammaproteobacteria</taxon>
        <taxon>Vibrionales</taxon>
        <taxon>Vibrionaceae</taxon>
        <taxon>Aliivibrio</taxon>
    </lineage>
</organism>
<dbReference type="Proteomes" id="UP000293465">
    <property type="component" value="Unassembled WGS sequence"/>
</dbReference>
<dbReference type="AlphaFoldDB" id="A0A4Q5KGY1"/>
<gene>
    <name evidence="1" type="ORF">ERW49_14800</name>
    <name evidence="3" type="ORF">ERW53_13365</name>
    <name evidence="2" type="ORF">ERW57_12630</name>
</gene>
<keyword evidence="6" id="KW-1185">Reference proteome</keyword>
<comment type="caution">
    <text evidence="1">The sequence shown here is derived from an EMBL/GenBank/DDBJ whole genome shotgun (WGS) entry which is preliminary data.</text>
</comment>
<evidence type="ECO:0000313" key="6">
    <source>
        <dbReference type="Proteomes" id="UP000294166"/>
    </source>
</evidence>
<evidence type="ECO:0000313" key="3">
    <source>
        <dbReference type="EMBL" id="RYU63579.1"/>
    </source>
</evidence>
<accession>A0A4Q5KGY1</accession>
<evidence type="ECO:0000313" key="2">
    <source>
        <dbReference type="EMBL" id="RYU50441.1"/>
    </source>
</evidence>
<evidence type="ECO:0000313" key="5">
    <source>
        <dbReference type="Proteomes" id="UP000294063"/>
    </source>
</evidence>
<dbReference type="EMBL" id="SEZJ01000014">
    <property type="protein sequence ID" value="RYU45381.1"/>
    <property type="molecule type" value="Genomic_DNA"/>
</dbReference>
<name>A0A4Q5KGY1_9GAMM</name>
<reference evidence="4 5" key="1">
    <citation type="submission" date="2019-02" db="EMBL/GenBank/DDBJ databases">
        <title>Genome sequences of Aliivibrio finisterrensis strains from farmed Atlantic salmon.</title>
        <authorList>
            <person name="Bowman J.P."/>
        </authorList>
    </citation>
    <scope>NUCLEOTIDE SEQUENCE [LARGE SCALE GENOMIC DNA]</scope>
    <source>
        <strain evidence="3 6">A21</strain>
        <strain evidence="1 4">A32</strain>
        <strain evidence="2 5">A46</strain>
    </source>
</reference>
<sequence length="90" mass="10111">MKSLEIQFKGRWDSKSLAENLQEALETLEDEFGVKALSNITLNICLEDEHKEELALLSPTGRALDFLVINNPKDVNDGEKAPVLEFKPRG</sequence>
<dbReference type="Proteomes" id="UP000294063">
    <property type="component" value="Unassembled WGS sequence"/>
</dbReference>
<evidence type="ECO:0000313" key="4">
    <source>
        <dbReference type="Proteomes" id="UP000293465"/>
    </source>
</evidence>
<dbReference type="EMBL" id="SEZN01000024">
    <property type="protein sequence ID" value="RYU63579.1"/>
    <property type="molecule type" value="Genomic_DNA"/>
</dbReference>
<dbReference type="EMBL" id="SEZK01000021">
    <property type="protein sequence ID" value="RYU50441.1"/>
    <property type="molecule type" value="Genomic_DNA"/>
</dbReference>
<protein>
    <submittedName>
        <fullName evidence="1">Uncharacterized protein</fullName>
    </submittedName>
</protein>
<dbReference type="Proteomes" id="UP000294166">
    <property type="component" value="Unassembled WGS sequence"/>
</dbReference>